<dbReference type="InterPro" id="IPR050708">
    <property type="entry name" value="T6SS_VgrG/RHS"/>
</dbReference>
<gene>
    <name evidence="1" type="ORF">CA2015_4418</name>
</gene>
<proteinExistence type="predicted"/>
<dbReference type="Proteomes" id="UP000036520">
    <property type="component" value="Chromosome"/>
</dbReference>
<dbReference type="STRING" id="320787.CA2015_4418"/>
<evidence type="ECO:0000313" key="1">
    <source>
        <dbReference type="EMBL" id="AKP53760.1"/>
    </source>
</evidence>
<dbReference type="KEGG" id="camu:CA2015_4418"/>
<protein>
    <recommendedName>
        <fullName evidence="3">RHS repeat-associated core domain-containing protein</fullName>
    </recommendedName>
</protein>
<dbReference type="InterPro" id="IPR022385">
    <property type="entry name" value="Rhs_assc_core"/>
</dbReference>
<dbReference type="OrthoDB" id="976756at2"/>
<organism evidence="1 2">
    <name type="scientific">Cyclobacterium amurskyense</name>
    <dbReference type="NCBI Taxonomy" id="320787"/>
    <lineage>
        <taxon>Bacteria</taxon>
        <taxon>Pseudomonadati</taxon>
        <taxon>Bacteroidota</taxon>
        <taxon>Cytophagia</taxon>
        <taxon>Cytophagales</taxon>
        <taxon>Cyclobacteriaceae</taxon>
        <taxon>Cyclobacterium</taxon>
    </lineage>
</organism>
<dbReference type="PANTHER" id="PTHR32305">
    <property type="match status" value="1"/>
</dbReference>
<name>A0A0H4PL40_9BACT</name>
<dbReference type="EMBL" id="CP012040">
    <property type="protein sequence ID" value="AKP53760.1"/>
    <property type="molecule type" value="Genomic_DNA"/>
</dbReference>
<dbReference type="NCBIfam" id="TIGR03696">
    <property type="entry name" value="Rhs_assc_core"/>
    <property type="match status" value="1"/>
</dbReference>
<reference evidence="1 2" key="1">
    <citation type="submission" date="2015-07" db="EMBL/GenBank/DDBJ databases">
        <authorList>
            <person name="Kim K.M."/>
        </authorList>
    </citation>
    <scope>NUCLEOTIDE SEQUENCE [LARGE SCALE GENOMIC DNA]</scope>
    <source>
        <strain evidence="1 2">KCTC 12363</strain>
    </source>
</reference>
<sequence length="300" mass="32077">MAVYKNDTLIEQSIYGSSRLGLMTATSKPGYRTLGGKKYELSNHLGNVLAVVSDNIHLDQDSTWASVINSTDYYPFGLAMDGRSVQDSSYRYGFNGKDEDSNGEWGSKSHYDYGFRIYNLSIAKFLSVDPLNKEYPELTPFQFASNTPIQAIDLDGLEAVSYQIEARGMYGIGVISIATSATVGLVVDFDGNLAGFYTPTLGVGAGEGFIVSSSLSFFKNAKSVKDIEGMGFNAGAFYAVPGVKSIIGGGEINLALRDDLSINKVGGTVSGSFIPGPNIGIGIGGYFEGAYTFMTDVINI</sequence>
<dbReference type="RefSeq" id="WP_048643825.1">
    <property type="nucleotide sequence ID" value="NZ_CP012040.1"/>
</dbReference>
<evidence type="ECO:0008006" key="3">
    <source>
        <dbReference type="Google" id="ProtNLM"/>
    </source>
</evidence>
<accession>A0A0H4PL40</accession>
<dbReference type="PANTHER" id="PTHR32305:SF15">
    <property type="entry name" value="PROTEIN RHSA-RELATED"/>
    <property type="match status" value="1"/>
</dbReference>
<keyword evidence="2" id="KW-1185">Reference proteome</keyword>
<dbReference type="AlphaFoldDB" id="A0A0H4PL40"/>
<dbReference type="Gene3D" id="2.180.10.10">
    <property type="entry name" value="RHS repeat-associated core"/>
    <property type="match status" value="1"/>
</dbReference>
<evidence type="ECO:0000313" key="2">
    <source>
        <dbReference type="Proteomes" id="UP000036520"/>
    </source>
</evidence>